<name>A0A923LAE0_9FIRM</name>
<evidence type="ECO:0000256" key="11">
    <source>
        <dbReference type="ARBA" id="ARBA00048988"/>
    </source>
</evidence>
<dbReference type="PROSITE" id="PS51194">
    <property type="entry name" value="HELICASE_CTER"/>
    <property type="match status" value="1"/>
</dbReference>
<comment type="catalytic activity">
    <reaction evidence="12">
        <text>Couples ATP hydrolysis with the unwinding of duplex DNA by translocating in the 3'-5' direction.</text>
        <dbReference type="EC" id="5.6.2.4"/>
    </reaction>
</comment>
<dbReference type="InterPro" id="IPR041222">
    <property type="entry name" value="PriA_3primeBD"/>
</dbReference>
<dbReference type="EC" id="5.6.2.4" evidence="12"/>
<feature type="binding site" evidence="12">
    <location>
        <position position="469"/>
    </location>
    <ligand>
        <name>Zn(2+)</name>
        <dbReference type="ChEBI" id="CHEBI:29105"/>
        <label>2</label>
    </ligand>
</feature>
<organism evidence="16 17">
    <name type="scientific">Anaerosacchariphilus hominis</name>
    <dbReference type="NCBI Taxonomy" id="2763017"/>
    <lineage>
        <taxon>Bacteria</taxon>
        <taxon>Bacillati</taxon>
        <taxon>Bacillota</taxon>
        <taxon>Clostridia</taxon>
        <taxon>Lachnospirales</taxon>
        <taxon>Lachnospiraceae</taxon>
        <taxon>Anaerosacchariphilus</taxon>
    </lineage>
</organism>
<dbReference type="Pfam" id="PF18074">
    <property type="entry name" value="PriA_C"/>
    <property type="match status" value="1"/>
</dbReference>
<dbReference type="GO" id="GO:0006310">
    <property type="term" value="P:DNA recombination"/>
    <property type="evidence" value="ECO:0007669"/>
    <property type="project" value="InterPro"/>
</dbReference>
<keyword evidence="13" id="KW-0175">Coiled coil</keyword>
<dbReference type="GO" id="GO:0003677">
    <property type="term" value="F:DNA binding"/>
    <property type="evidence" value="ECO:0007669"/>
    <property type="project" value="UniProtKB-UniRule"/>
</dbReference>
<dbReference type="HAMAP" id="MF_00983">
    <property type="entry name" value="PriA"/>
    <property type="match status" value="1"/>
</dbReference>
<dbReference type="InterPro" id="IPR027417">
    <property type="entry name" value="P-loop_NTPase"/>
</dbReference>
<dbReference type="Pfam" id="PF00271">
    <property type="entry name" value="Helicase_C"/>
    <property type="match status" value="1"/>
</dbReference>
<feature type="binding site" evidence="12">
    <location>
        <position position="483"/>
    </location>
    <ligand>
        <name>Zn(2+)</name>
        <dbReference type="ChEBI" id="CHEBI:29105"/>
        <label>2</label>
    </ligand>
</feature>
<dbReference type="PANTHER" id="PTHR30580">
    <property type="entry name" value="PRIMOSOMAL PROTEIN N"/>
    <property type="match status" value="1"/>
</dbReference>
<comment type="caution">
    <text evidence="16">The sequence shown here is derived from an EMBL/GenBank/DDBJ whole genome shotgun (WGS) entry which is preliminary data.</text>
</comment>
<evidence type="ECO:0000256" key="5">
    <source>
        <dbReference type="ARBA" id="ARBA00022801"/>
    </source>
</evidence>
<dbReference type="GO" id="GO:0006269">
    <property type="term" value="P:DNA replication, synthesis of primer"/>
    <property type="evidence" value="ECO:0007669"/>
    <property type="project" value="UniProtKB-KW"/>
</dbReference>
<proteinExistence type="inferred from homology"/>
<dbReference type="Pfam" id="PF00270">
    <property type="entry name" value="DEAD"/>
    <property type="match status" value="1"/>
</dbReference>
<comment type="cofactor">
    <cofactor evidence="12">
        <name>Zn(2+)</name>
        <dbReference type="ChEBI" id="CHEBI:29105"/>
    </cofactor>
    <text evidence="12">Binds 2 zinc ions per subunit.</text>
</comment>
<dbReference type="Proteomes" id="UP000649345">
    <property type="component" value="Unassembled WGS sequence"/>
</dbReference>
<evidence type="ECO:0000259" key="14">
    <source>
        <dbReference type="PROSITE" id="PS51192"/>
    </source>
</evidence>
<keyword evidence="9 12" id="KW-0238">DNA-binding</keyword>
<evidence type="ECO:0000256" key="4">
    <source>
        <dbReference type="ARBA" id="ARBA00022741"/>
    </source>
</evidence>
<keyword evidence="4 12" id="KW-0547">Nucleotide-binding</keyword>
<keyword evidence="2 12" id="KW-0235">DNA replication</keyword>
<keyword evidence="10 12" id="KW-0413">Isomerase</keyword>
<sequence length="751" mass="83684">MKFANIIVDISLEKLDRTFQYRIPEELQGVLKEGMQVRVPFGNGGRTLTGYVLELTDTCQWDEGKLKPILGLAEKGIRLEGQLIALAAWMRRTYGSTMNQALKTVLPVKKSVQEKISRKVRLAVSREEAEAALAEMERKHQTARARILKALLDQAGQDRQSGQGELDYGTAQKELGLTAATARKLTELGLIRMESDTIFRNPIRPSEVQAHPFTLYPAQQAIVDDVVARTAAGDLRPALIHGVTGSGKTEVYMELIAAVLEQGKEAIVLIPEIALTFQTVLRFYRRFGDQVSIIHSKLSAGERYDQFERARRGEVKVMIGPRSALFTPFSHLGIIVIDEEHEGSYKSENAPRYHAREAAIERARICGAYVVLGSATPSVDSYERSREGIYQLYELPFRVENRAMPGTEVVDLREELRMGNRSIFSARLKELMEDRLGKGQQIMLFLNRRGYAGFVSCRACGHVIKCPHCDVSLSLHGGGRMVCHYCGYQTRAAKKCPSCGSAYIGAFRAGTQQVAEAAAKAFPGARILRMDFDTTRQKGGHERILEAFSKKQADILVGTQMIVKGHDFPGVTLVGVLAADLSLYAGDYRSAERTFQLLVQAAGRAGRGTTPGTAVIQTYSPDHYSIVAAAAQDYKAFFEQEMNFRRMMNYPPAAHLMALYLMSGDEEALNEGAGRLKELAMSHTRPEIQLIGPSDPGLSKLKDIYRKVLYLKCTEMAYLTEWKEWMEAELPGEKLLSTFNIQFDMDPVNPF</sequence>
<dbReference type="PROSITE" id="PS51192">
    <property type="entry name" value="HELICASE_ATP_BIND_1"/>
    <property type="match status" value="1"/>
</dbReference>
<feature type="coiled-coil region" evidence="13">
    <location>
        <begin position="119"/>
        <end position="146"/>
    </location>
</feature>
<evidence type="ECO:0000259" key="15">
    <source>
        <dbReference type="PROSITE" id="PS51194"/>
    </source>
</evidence>
<evidence type="ECO:0000256" key="8">
    <source>
        <dbReference type="ARBA" id="ARBA00022840"/>
    </source>
</evidence>
<evidence type="ECO:0000256" key="9">
    <source>
        <dbReference type="ARBA" id="ARBA00023125"/>
    </source>
</evidence>
<evidence type="ECO:0000256" key="2">
    <source>
        <dbReference type="ARBA" id="ARBA00022705"/>
    </source>
</evidence>
<dbReference type="GO" id="GO:0008270">
    <property type="term" value="F:zinc ion binding"/>
    <property type="evidence" value="ECO:0007669"/>
    <property type="project" value="UniProtKB-UniRule"/>
</dbReference>
<comment type="function">
    <text evidence="12">Initiates the restart of stalled replication forks, which reloads the replicative helicase on sites other than the origin of replication. Recognizes and binds to abandoned replication forks and remodels them to uncover a helicase loading site. Promotes assembly of the primosome at these replication forks.</text>
</comment>
<feature type="binding site" evidence="12">
    <location>
        <position position="460"/>
    </location>
    <ligand>
        <name>Zn(2+)</name>
        <dbReference type="ChEBI" id="CHEBI:29105"/>
        <label>1</label>
    </ligand>
</feature>
<dbReference type="SMART" id="SM00490">
    <property type="entry name" value="HELICc"/>
    <property type="match status" value="1"/>
</dbReference>
<dbReference type="InterPro" id="IPR042115">
    <property type="entry name" value="PriA_3primeBD_sf"/>
</dbReference>
<dbReference type="InterPro" id="IPR014001">
    <property type="entry name" value="Helicase_ATP-bd"/>
</dbReference>
<keyword evidence="5 12" id="KW-0378">Hydrolase</keyword>
<dbReference type="InterPro" id="IPR041236">
    <property type="entry name" value="PriA_C"/>
</dbReference>
<feature type="domain" description="Helicase ATP-binding" evidence="14">
    <location>
        <begin position="229"/>
        <end position="395"/>
    </location>
</feature>
<reference evidence="16" key="1">
    <citation type="submission" date="2020-08" db="EMBL/GenBank/DDBJ databases">
        <title>Genome public.</title>
        <authorList>
            <person name="Liu C."/>
            <person name="Sun Q."/>
        </authorList>
    </citation>
    <scope>NUCLEOTIDE SEQUENCE</scope>
    <source>
        <strain evidence="16">NSJ-68</strain>
    </source>
</reference>
<dbReference type="CDD" id="cd18804">
    <property type="entry name" value="SF2_C_priA"/>
    <property type="match status" value="1"/>
</dbReference>
<keyword evidence="6 12" id="KW-0347">Helicase</keyword>
<dbReference type="GO" id="GO:0043138">
    <property type="term" value="F:3'-5' DNA helicase activity"/>
    <property type="evidence" value="ECO:0007669"/>
    <property type="project" value="UniProtKB-EC"/>
</dbReference>
<feature type="binding site" evidence="12">
    <location>
        <position position="486"/>
    </location>
    <ligand>
        <name>Zn(2+)</name>
        <dbReference type="ChEBI" id="CHEBI:29105"/>
        <label>2</label>
    </ligand>
</feature>
<feature type="binding site" evidence="12">
    <location>
        <position position="466"/>
    </location>
    <ligand>
        <name>Zn(2+)</name>
        <dbReference type="ChEBI" id="CHEBI:29105"/>
        <label>2</label>
    </ligand>
</feature>
<dbReference type="Pfam" id="PF17764">
    <property type="entry name" value="PriA_3primeBD"/>
    <property type="match status" value="1"/>
</dbReference>
<protein>
    <recommendedName>
        <fullName evidence="12">Replication restart protein PriA</fullName>
    </recommendedName>
    <alternativeName>
        <fullName evidence="12">ATP-dependent DNA helicase PriA</fullName>
        <ecNumber evidence="12">5.6.2.4</ecNumber>
    </alternativeName>
    <alternativeName>
        <fullName evidence="12">DNA 3'-5' helicase PriA</fullName>
    </alternativeName>
</protein>
<comment type="subunit">
    <text evidence="12">Component of the replication restart primosome.</text>
</comment>
<evidence type="ECO:0000256" key="6">
    <source>
        <dbReference type="ARBA" id="ARBA00022806"/>
    </source>
</evidence>
<dbReference type="GO" id="GO:0006270">
    <property type="term" value="P:DNA replication initiation"/>
    <property type="evidence" value="ECO:0007669"/>
    <property type="project" value="TreeGrafter"/>
</dbReference>
<evidence type="ECO:0000256" key="1">
    <source>
        <dbReference type="ARBA" id="ARBA00022515"/>
    </source>
</evidence>
<dbReference type="GO" id="GO:0006302">
    <property type="term" value="P:double-strand break repair"/>
    <property type="evidence" value="ECO:0007669"/>
    <property type="project" value="InterPro"/>
</dbReference>
<evidence type="ECO:0000256" key="3">
    <source>
        <dbReference type="ARBA" id="ARBA00022723"/>
    </source>
</evidence>
<keyword evidence="7 12" id="KW-0862">Zinc</keyword>
<dbReference type="EMBL" id="JACOOR010000002">
    <property type="protein sequence ID" value="MBC5658849.1"/>
    <property type="molecule type" value="Genomic_DNA"/>
</dbReference>
<dbReference type="InterPro" id="IPR005259">
    <property type="entry name" value="PriA"/>
</dbReference>
<dbReference type="SMART" id="SM00487">
    <property type="entry name" value="DEXDc"/>
    <property type="match status" value="1"/>
</dbReference>
<dbReference type="PANTHER" id="PTHR30580:SF0">
    <property type="entry name" value="PRIMOSOMAL PROTEIN N"/>
    <property type="match status" value="1"/>
</dbReference>
<evidence type="ECO:0000256" key="12">
    <source>
        <dbReference type="HAMAP-Rule" id="MF_00983"/>
    </source>
</evidence>
<dbReference type="GO" id="GO:0016787">
    <property type="term" value="F:hydrolase activity"/>
    <property type="evidence" value="ECO:0007669"/>
    <property type="project" value="UniProtKB-KW"/>
</dbReference>
<evidence type="ECO:0000313" key="17">
    <source>
        <dbReference type="Proteomes" id="UP000649345"/>
    </source>
</evidence>
<keyword evidence="8 12" id="KW-0067">ATP-binding</keyword>
<evidence type="ECO:0000256" key="10">
    <source>
        <dbReference type="ARBA" id="ARBA00023235"/>
    </source>
</evidence>
<feature type="binding site" evidence="12">
    <location>
        <position position="457"/>
    </location>
    <ligand>
        <name>Zn(2+)</name>
        <dbReference type="ChEBI" id="CHEBI:29105"/>
        <label>1</label>
    </ligand>
</feature>
<dbReference type="InterPro" id="IPR001650">
    <property type="entry name" value="Helicase_C-like"/>
</dbReference>
<keyword evidence="17" id="KW-1185">Reference proteome</keyword>
<dbReference type="InterPro" id="IPR011545">
    <property type="entry name" value="DEAD/DEAH_box_helicase_dom"/>
</dbReference>
<dbReference type="Gene3D" id="3.40.1440.60">
    <property type="entry name" value="PriA, 3(prime) DNA-binding domain"/>
    <property type="match status" value="1"/>
</dbReference>
<dbReference type="GO" id="GO:1990077">
    <property type="term" value="C:primosome complex"/>
    <property type="evidence" value="ECO:0007669"/>
    <property type="project" value="UniProtKB-UniRule"/>
</dbReference>
<dbReference type="Pfam" id="PF18319">
    <property type="entry name" value="Zn_ribbon_PriA"/>
    <property type="match status" value="1"/>
</dbReference>
<evidence type="ECO:0000313" key="16">
    <source>
        <dbReference type="EMBL" id="MBC5658849.1"/>
    </source>
</evidence>
<keyword evidence="1 12" id="KW-0639">Primosome</keyword>
<dbReference type="AlphaFoldDB" id="A0A923LAE0"/>
<gene>
    <name evidence="12 16" type="primary">priA</name>
    <name evidence="16" type="ORF">H8S44_03565</name>
</gene>
<keyword evidence="3 12" id="KW-0479">Metal-binding</keyword>
<dbReference type="NCBIfam" id="TIGR00595">
    <property type="entry name" value="priA"/>
    <property type="match status" value="1"/>
</dbReference>
<evidence type="ECO:0000256" key="7">
    <source>
        <dbReference type="ARBA" id="ARBA00022833"/>
    </source>
</evidence>
<dbReference type="FunFam" id="3.40.50.300:FF:000489">
    <property type="entry name" value="Primosome assembly protein PriA"/>
    <property type="match status" value="1"/>
</dbReference>
<comment type="catalytic activity">
    <reaction evidence="11 12">
        <text>ATP + H2O = ADP + phosphate + H(+)</text>
        <dbReference type="Rhea" id="RHEA:13065"/>
        <dbReference type="ChEBI" id="CHEBI:15377"/>
        <dbReference type="ChEBI" id="CHEBI:15378"/>
        <dbReference type="ChEBI" id="CHEBI:30616"/>
        <dbReference type="ChEBI" id="CHEBI:43474"/>
        <dbReference type="ChEBI" id="CHEBI:456216"/>
        <dbReference type="EC" id="5.6.2.4"/>
    </reaction>
</comment>
<accession>A0A923LAE0</accession>
<evidence type="ECO:0000256" key="13">
    <source>
        <dbReference type="SAM" id="Coils"/>
    </source>
</evidence>
<dbReference type="GO" id="GO:0005524">
    <property type="term" value="F:ATP binding"/>
    <property type="evidence" value="ECO:0007669"/>
    <property type="project" value="UniProtKB-UniRule"/>
</dbReference>
<dbReference type="Gene3D" id="3.40.50.300">
    <property type="entry name" value="P-loop containing nucleotide triphosphate hydrolases"/>
    <property type="match status" value="2"/>
</dbReference>
<feature type="domain" description="Helicase C-terminal" evidence="15">
    <location>
        <begin position="488"/>
        <end position="645"/>
    </location>
</feature>
<feature type="binding site" evidence="12">
    <location>
        <position position="496"/>
    </location>
    <ligand>
        <name>Zn(2+)</name>
        <dbReference type="ChEBI" id="CHEBI:29105"/>
        <label>1</label>
    </ligand>
</feature>
<comment type="similarity">
    <text evidence="12">Belongs to the helicase family. PriA subfamily.</text>
</comment>
<feature type="binding site" evidence="12">
    <location>
        <position position="499"/>
    </location>
    <ligand>
        <name>Zn(2+)</name>
        <dbReference type="ChEBI" id="CHEBI:29105"/>
        <label>1</label>
    </ligand>
</feature>
<dbReference type="CDD" id="cd17929">
    <property type="entry name" value="DEXHc_priA"/>
    <property type="match status" value="1"/>
</dbReference>
<dbReference type="RefSeq" id="WP_186873218.1">
    <property type="nucleotide sequence ID" value="NZ_JACOOR010000002.1"/>
</dbReference>
<dbReference type="SUPFAM" id="SSF52540">
    <property type="entry name" value="P-loop containing nucleoside triphosphate hydrolases"/>
    <property type="match status" value="2"/>
</dbReference>
<dbReference type="InterPro" id="IPR040498">
    <property type="entry name" value="PriA_CRR"/>
</dbReference>